<evidence type="ECO:0000256" key="1">
    <source>
        <dbReference type="SAM" id="MobiDB-lite"/>
    </source>
</evidence>
<feature type="region of interest" description="Disordered" evidence="1">
    <location>
        <begin position="220"/>
        <end position="259"/>
    </location>
</feature>
<sequence>MSFPEDQSSDEKIGKIIAGLDVNEEVLTVPLNLLRKSPILKAWLDEPDTIPASMQRDGNIYFAKSEPAVVRTIVKCLNGEIVAALHDKTAVELIQMCKLAGFLGLERIHQSCIFKIQNGKYDSATSIEAAILSHLLGLDQNAKFAVWITSYIRANAEELQNSLAFRLTVREGGEQAFALTTVLLSSISGLERKGGGLPVKVLGRRFSPYQKSFGEAKVGTARRNVRRSGYRPPTVEDGVEEEDENEGDYVPEGRGGVIA</sequence>
<dbReference type="RefSeq" id="XP_008081974.1">
    <property type="nucleotide sequence ID" value="XM_008083783.1"/>
</dbReference>
<evidence type="ECO:0008006" key="4">
    <source>
        <dbReference type="Google" id="ProtNLM"/>
    </source>
</evidence>
<dbReference type="OrthoDB" id="5394931at2759"/>
<reference evidence="2 3" key="1">
    <citation type="journal article" date="2013" name="BMC Genomics">
        <title>Genomics-driven discovery of the pneumocandin biosynthetic gene cluster in the fungus Glarea lozoyensis.</title>
        <authorList>
            <person name="Chen L."/>
            <person name="Yue Q."/>
            <person name="Zhang X."/>
            <person name="Xiang M."/>
            <person name="Wang C."/>
            <person name="Li S."/>
            <person name="Che Y."/>
            <person name="Ortiz-Lopez F.J."/>
            <person name="Bills G.F."/>
            <person name="Liu X."/>
            <person name="An Z."/>
        </authorList>
    </citation>
    <scope>NUCLEOTIDE SEQUENCE [LARGE SCALE GENOMIC DNA]</scope>
    <source>
        <strain evidence="3">ATCC 20868 / MF5171</strain>
    </source>
</reference>
<dbReference type="GeneID" id="19462585"/>
<feature type="compositionally biased region" description="Acidic residues" evidence="1">
    <location>
        <begin position="237"/>
        <end position="249"/>
    </location>
</feature>
<evidence type="ECO:0000313" key="3">
    <source>
        <dbReference type="Proteomes" id="UP000016922"/>
    </source>
</evidence>
<dbReference type="KEGG" id="glz:GLAREA_03530"/>
<organism evidence="2 3">
    <name type="scientific">Glarea lozoyensis (strain ATCC 20868 / MF5171)</name>
    <dbReference type="NCBI Taxonomy" id="1116229"/>
    <lineage>
        <taxon>Eukaryota</taxon>
        <taxon>Fungi</taxon>
        <taxon>Dikarya</taxon>
        <taxon>Ascomycota</taxon>
        <taxon>Pezizomycotina</taxon>
        <taxon>Leotiomycetes</taxon>
        <taxon>Helotiales</taxon>
        <taxon>Helotiaceae</taxon>
        <taxon>Glarea</taxon>
    </lineage>
</organism>
<evidence type="ECO:0000313" key="2">
    <source>
        <dbReference type="EMBL" id="EPE30563.1"/>
    </source>
</evidence>
<dbReference type="AlphaFoldDB" id="S3DVZ4"/>
<accession>S3DVZ4</accession>
<dbReference type="HOGENOM" id="CLU_1073825_0_0_1"/>
<name>S3DVZ4_GLAL2</name>
<dbReference type="Proteomes" id="UP000016922">
    <property type="component" value="Unassembled WGS sequence"/>
</dbReference>
<protein>
    <recommendedName>
        <fullName evidence="4">BTB domain-containing protein</fullName>
    </recommendedName>
</protein>
<proteinExistence type="predicted"/>
<dbReference type="EMBL" id="KE145363">
    <property type="protein sequence ID" value="EPE30563.1"/>
    <property type="molecule type" value="Genomic_DNA"/>
</dbReference>
<keyword evidence="3" id="KW-1185">Reference proteome</keyword>
<gene>
    <name evidence="2" type="ORF">GLAREA_03530</name>
</gene>